<dbReference type="AlphaFoldDB" id="B8ISV9"/>
<protein>
    <submittedName>
        <fullName evidence="1">Uncharacterized protein</fullName>
    </submittedName>
</protein>
<dbReference type="HOGENOM" id="CLU_3218528_0_0_5"/>
<proteinExistence type="predicted"/>
<gene>
    <name evidence="1" type="ordered locus">Mnod_5930</name>
</gene>
<keyword evidence="2" id="KW-1185">Reference proteome</keyword>
<accession>B8ISV9</accession>
<organism evidence="1 2">
    <name type="scientific">Methylobacterium nodulans (strain LMG 21967 / CNCM I-2342 / ORS 2060)</name>
    <dbReference type="NCBI Taxonomy" id="460265"/>
    <lineage>
        <taxon>Bacteria</taxon>
        <taxon>Pseudomonadati</taxon>
        <taxon>Pseudomonadota</taxon>
        <taxon>Alphaproteobacteria</taxon>
        <taxon>Hyphomicrobiales</taxon>
        <taxon>Methylobacteriaceae</taxon>
        <taxon>Methylobacterium</taxon>
    </lineage>
</organism>
<dbReference type="STRING" id="460265.Mnod_5930"/>
<dbReference type="RefSeq" id="WP_015932353.1">
    <property type="nucleotide sequence ID" value="NC_011894.1"/>
</dbReference>
<sequence length="44" mass="4623">MVASEIASMGHWADGAATPAQAGHLLIDDFQQDGKVPGIVRVFD</sequence>
<dbReference type="KEGG" id="mno:Mnod_5930"/>
<dbReference type="EMBL" id="CP001349">
    <property type="protein sequence ID" value="ACL60758.1"/>
    <property type="molecule type" value="Genomic_DNA"/>
</dbReference>
<reference evidence="1 2" key="1">
    <citation type="submission" date="2009-01" db="EMBL/GenBank/DDBJ databases">
        <title>Complete sequence of chromosome of Methylobacterium nodulans ORS 2060.</title>
        <authorList>
            <consortium name="US DOE Joint Genome Institute"/>
            <person name="Lucas S."/>
            <person name="Copeland A."/>
            <person name="Lapidus A."/>
            <person name="Glavina del Rio T."/>
            <person name="Dalin E."/>
            <person name="Tice H."/>
            <person name="Bruce D."/>
            <person name="Goodwin L."/>
            <person name="Pitluck S."/>
            <person name="Sims D."/>
            <person name="Brettin T."/>
            <person name="Detter J.C."/>
            <person name="Han C."/>
            <person name="Larimer F."/>
            <person name="Land M."/>
            <person name="Hauser L."/>
            <person name="Kyrpides N."/>
            <person name="Ivanova N."/>
            <person name="Marx C.J."/>
            <person name="Richardson P."/>
        </authorList>
    </citation>
    <scope>NUCLEOTIDE SEQUENCE [LARGE SCALE GENOMIC DNA]</scope>
    <source>
        <strain evidence="2">LMG 21967 / CNCM I-2342 / ORS 2060</strain>
    </source>
</reference>
<dbReference type="Proteomes" id="UP000008207">
    <property type="component" value="Chromosome"/>
</dbReference>
<name>B8ISV9_METNO</name>
<evidence type="ECO:0000313" key="2">
    <source>
        <dbReference type="Proteomes" id="UP000008207"/>
    </source>
</evidence>
<evidence type="ECO:0000313" key="1">
    <source>
        <dbReference type="EMBL" id="ACL60758.1"/>
    </source>
</evidence>